<sequence>MRPSPATAPVPKAITAKTRAPASPVDFDAVTEALRAAGHGPGEEAGLMSRFCQPVAVRVLSDHAQAVSVALTALGVRPGGYCVVSALACAATLKGVADAGLKPWLVDVDPFSWMFDPAHLRERLPEAPGPLEAILPAGAHGRAPDLRAWAAFRDETGLPILVEAVEAFDVIQSAPVPVIVGLPSGQGVFVACEDATPINAMDTPLFEGEAGLDLWPQKRPRLATAAQRLRVLLLDAPIGFQPGWGMSWVSETCAFSLPEDTAAGVLTKLGDAGVEAVGASFRTRDMDADETPIADRLAGSVIVVRIDPDLGLEALDDIAAVLRSAVAG</sequence>
<comment type="similarity">
    <text evidence="2 3">Belongs to the DegT/DnrJ/EryC1 family.</text>
</comment>
<evidence type="ECO:0000313" key="5">
    <source>
        <dbReference type="Proteomes" id="UP000056905"/>
    </source>
</evidence>
<dbReference type="PANTHER" id="PTHR30244">
    <property type="entry name" value="TRANSAMINASE"/>
    <property type="match status" value="1"/>
</dbReference>
<dbReference type="EMBL" id="CP013002">
    <property type="protein sequence ID" value="ALL14494.1"/>
    <property type="molecule type" value="Genomic_DNA"/>
</dbReference>
<evidence type="ECO:0008006" key="6">
    <source>
        <dbReference type="Google" id="ProtNLM"/>
    </source>
</evidence>
<dbReference type="InterPro" id="IPR015421">
    <property type="entry name" value="PyrdxlP-dep_Trfase_major"/>
</dbReference>
<organism evidence="4 5">
    <name type="scientific">Caulobacter henricii</name>
    <dbReference type="NCBI Taxonomy" id="69395"/>
    <lineage>
        <taxon>Bacteria</taxon>
        <taxon>Pseudomonadati</taxon>
        <taxon>Pseudomonadota</taxon>
        <taxon>Alphaproteobacteria</taxon>
        <taxon>Caulobacterales</taxon>
        <taxon>Caulobacteraceae</taxon>
        <taxon>Caulobacter</taxon>
    </lineage>
</organism>
<reference evidence="4 5" key="1">
    <citation type="submission" date="2015-10" db="EMBL/GenBank/DDBJ databases">
        <title>Conservation of the essential genome among Caulobacter and Brevundimonas species.</title>
        <authorList>
            <person name="Scott D."/>
            <person name="Ely B."/>
        </authorList>
    </citation>
    <scope>NUCLEOTIDE SEQUENCE [LARGE SCALE GENOMIC DNA]</scope>
    <source>
        <strain evidence="4 5">CB4</strain>
    </source>
</reference>
<dbReference type="GO" id="GO:0030170">
    <property type="term" value="F:pyridoxal phosphate binding"/>
    <property type="evidence" value="ECO:0007669"/>
    <property type="project" value="TreeGrafter"/>
</dbReference>
<dbReference type="OrthoDB" id="7260855at2"/>
<evidence type="ECO:0000313" key="4">
    <source>
        <dbReference type="EMBL" id="ALL14494.1"/>
    </source>
</evidence>
<dbReference type="InterPro" id="IPR000653">
    <property type="entry name" value="DegT/StrS_aminotransferase"/>
</dbReference>
<keyword evidence="5" id="KW-1185">Reference proteome</keyword>
<dbReference type="SUPFAM" id="SSF53383">
    <property type="entry name" value="PLP-dependent transferases"/>
    <property type="match status" value="1"/>
</dbReference>
<dbReference type="KEGG" id="chq:AQ619_14700"/>
<dbReference type="RefSeq" id="WP_062149232.1">
    <property type="nucleotide sequence ID" value="NZ_CP013002.1"/>
</dbReference>
<proteinExistence type="inferred from homology"/>
<keyword evidence="1 3" id="KW-0663">Pyridoxal phosphate</keyword>
<dbReference type="GO" id="GO:0000271">
    <property type="term" value="P:polysaccharide biosynthetic process"/>
    <property type="evidence" value="ECO:0007669"/>
    <property type="project" value="TreeGrafter"/>
</dbReference>
<dbReference type="Proteomes" id="UP000056905">
    <property type="component" value="Chromosome"/>
</dbReference>
<dbReference type="InterPro" id="IPR015424">
    <property type="entry name" value="PyrdxlP-dep_Trfase"/>
</dbReference>
<dbReference type="PANTHER" id="PTHR30244:SF9">
    <property type="entry name" value="PROTEIN RV3402C"/>
    <property type="match status" value="1"/>
</dbReference>
<dbReference type="Gene3D" id="3.40.640.10">
    <property type="entry name" value="Type I PLP-dependent aspartate aminotransferase-like (Major domain)"/>
    <property type="match status" value="1"/>
</dbReference>
<dbReference type="AlphaFoldDB" id="A0A0P0P1V1"/>
<name>A0A0P0P1V1_9CAUL</name>
<evidence type="ECO:0000256" key="2">
    <source>
        <dbReference type="ARBA" id="ARBA00037999"/>
    </source>
</evidence>
<dbReference type="STRING" id="69395.AQ619_14700"/>
<accession>A0A0P0P1V1</accession>
<evidence type="ECO:0000256" key="1">
    <source>
        <dbReference type="ARBA" id="ARBA00022898"/>
    </source>
</evidence>
<gene>
    <name evidence="4" type="ORF">AQ619_14700</name>
</gene>
<dbReference type="GO" id="GO:0008483">
    <property type="term" value="F:transaminase activity"/>
    <property type="evidence" value="ECO:0007669"/>
    <property type="project" value="TreeGrafter"/>
</dbReference>
<dbReference type="Pfam" id="PF01041">
    <property type="entry name" value="DegT_DnrJ_EryC1"/>
    <property type="match status" value="1"/>
</dbReference>
<evidence type="ECO:0000256" key="3">
    <source>
        <dbReference type="RuleBase" id="RU004508"/>
    </source>
</evidence>
<protein>
    <recommendedName>
        <fullName evidence="6">DegT/DnrJ/EryC1/StrS aminotransferase</fullName>
    </recommendedName>
</protein>